<dbReference type="Pfam" id="PF07453">
    <property type="entry name" value="NUMOD1"/>
    <property type="match status" value="1"/>
</dbReference>
<name>A0ABP9C4E6_9FLAO</name>
<dbReference type="InterPro" id="IPR010896">
    <property type="entry name" value="NUMOD1"/>
</dbReference>
<dbReference type="SUPFAM" id="SSF64496">
    <property type="entry name" value="DNA-binding domain of intron-encoded endonucleases"/>
    <property type="match status" value="1"/>
</dbReference>
<comment type="caution">
    <text evidence="2">The sequence shown here is derived from an EMBL/GenBank/DDBJ whole genome shotgun (WGS) entry which is preliminary data.</text>
</comment>
<keyword evidence="3" id="KW-1185">Reference proteome</keyword>
<dbReference type="CDD" id="cd10443">
    <property type="entry name" value="GIY-YIG_HE_Tlr8p_PBC-V_like"/>
    <property type="match status" value="1"/>
</dbReference>
<dbReference type="SUPFAM" id="SSF82771">
    <property type="entry name" value="GIY-YIG endonuclease"/>
    <property type="match status" value="1"/>
</dbReference>
<protein>
    <recommendedName>
        <fullName evidence="1">GIY-YIG domain-containing protein</fullName>
    </recommendedName>
</protein>
<sequence>MIMKMNYIIYKAENLIDGKMYIGATTNSIHQRKLDHTERAYRNEENKFHEAIYTCGSDAFSWEQIDTASSIDELAQKEQQYILEYNSKNKGYNSSVGGEFKKNVYKYSLDNGKMLASFDCLDNAAKSISSTKQHISRACLSVNNIYGGFYWSYEFKETFSPKRDIRRKKVYQYSLDGYFMSEYVSVAEASRLTGISKTCISRCCRGEREQSNGYKWEYN</sequence>
<evidence type="ECO:0000313" key="2">
    <source>
        <dbReference type="EMBL" id="GAA4803416.1"/>
    </source>
</evidence>
<evidence type="ECO:0000259" key="1">
    <source>
        <dbReference type="PROSITE" id="PS50164"/>
    </source>
</evidence>
<dbReference type="InterPro" id="IPR000305">
    <property type="entry name" value="GIY-YIG_endonuc"/>
</dbReference>
<reference evidence="3" key="1">
    <citation type="journal article" date="2019" name="Int. J. Syst. Evol. Microbiol.">
        <title>The Global Catalogue of Microorganisms (GCM) 10K type strain sequencing project: providing services to taxonomists for standard genome sequencing and annotation.</title>
        <authorList>
            <consortium name="The Broad Institute Genomics Platform"/>
            <consortium name="The Broad Institute Genome Sequencing Center for Infectious Disease"/>
            <person name="Wu L."/>
            <person name="Ma J."/>
        </authorList>
    </citation>
    <scope>NUCLEOTIDE SEQUENCE [LARGE SCALE GENOMIC DNA]</scope>
    <source>
        <strain evidence="3">JCM 18325</strain>
    </source>
</reference>
<dbReference type="PROSITE" id="PS50164">
    <property type="entry name" value="GIY_YIG"/>
    <property type="match status" value="1"/>
</dbReference>
<dbReference type="EMBL" id="BAABJW010000001">
    <property type="protein sequence ID" value="GAA4803416.1"/>
    <property type="molecule type" value="Genomic_DNA"/>
</dbReference>
<proteinExistence type="predicted"/>
<dbReference type="Proteomes" id="UP001501433">
    <property type="component" value="Unassembled WGS sequence"/>
</dbReference>
<gene>
    <name evidence="2" type="ORF">GCM10023330_07000</name>
</gene>
<organism evidence="2 3">
    <name type="scientific">Litoribaculum gwangyangense</name>
    <dbReference type="NCBI Taxonomy" id="1130722"/>
    <lineage>
        <taxon>Bacteria</taxon>
        <taxon>Pseudomonadati</taxon>
        <taxon>Bacteroidota</taxon>
        <taxon>Flavobacteriia</taxon>
        <taxon>Flavobacteriales</taxon>
        <taxon>Flavobacteriaceae</taxon>
        <taxon>Litoribaculum</taxon>
    </lineage>
</organism>
<dbReference type="Gene3D" id="1.10.10.10">
    <property type="entry name" value="Winged helix-like DNA-binding domain superfamily/Winged helix DNA-binding domain"/>
    <property type="match status" value="2"/>
</dbReference>
<dbReference type="SMART" id="SM00497">
    <property type="entry name" value="IENR1"/>
    <property type="match status" value="2"/>
</dbReference>
<evidence type="ECO:0000313" key="3">
    <source>
        <dbReference type="Proteomes" id="UP001501433"/>
    </source>
</evidence>
<dbReference type="InterPro" id="IPR035901">
    <property type="entry name" value="GIY-YIG_endonuc_sf"/>
</dbReference>
<dbReference type="InterPro" id="IPR036388">
    <property type="entry name" value="WH-like_DNA-bd_sf"/>
</dbReference>
<feature type="domain" description="GIY-YIG" evidence="1">
    <location>
        <begin position="5"/>
        <end position="94"/>
    </location>
</feature>
<dbReference type="Gene3D" id="3.40.1440.10">
    <property type="entry name" value="GIY-YIG endonuclease"/>
    <property type="match status" value="1"/>
</dbReference>
<dbReference type="SMART" id="SM00465">
    <property type="entry name" value="GIYc"/>
    <property type="match status" value="1"/>
</dbReference>
<dbReference type="InterPro" id="IPR003647">
    <property type="entry name" value="Intron_nuc_1_rpt"/>
</dbReference>
<accession>A0ABP9C4E6</accession>